<dbReference type="PANTHER" id="PTHR43427:SF6">
    <property type="entry name" value="CHLORIDE CHANNEL PROTEIN CLC-E"/>
    <property type="match status" value="1"/>
</dbReference>
<feature type="transmembrane region" description="Helical" evidence="12">
    <location>
        <begin position="21"/>
        <end position="47"/>
    </location>
</feature>
<evidence type="ECO:0000256" key="6">
    <source>
        <dbReference type="ARBA" id="ARBA00023136"/>
    </source>
</evidence>
<feature type="transmembrane region" description="Helical" evidence="12">
    <location>
        <begin position="163"/>
        <end position="190"/>
    </location>
</feature>
<comment type="subcellular location">
    <subcellularLocation>
        <location evidence="1">Membrane</location>
        <topology evidence="1">Multi-pass membrane protein</topology>
    </subcellularLocation>
</comment>
<evidence type="ECO:0000256" key="9">
    <source>
        <dbReference type="ARBA" id="ARBA00023303"/>
    </source>
</evidence>
<feature type="transmembrane region" description="Helical" evidence="12">
    <location>
        <begin position="408"/>
        <end position="429"/>
    </location>
</feature>
<dbReference type="SUPFAM" id="SSF54631">
    <property type="entry name" value="CBS-domain pair"/>
    <property type="match status" value="1"/>
</dbReference>
<evidence type="ECO:0000313" key="14">
    <source>
        <dbReference type="EMBL" id="MDT3767729.1"/>
    </source>
</evidence>
<dbReference type="InterPro" id="IPR050368">
    <property type="entry name" value="ClC-type_chloride_channel"/>
</dbReference>
<evidence type="ECO:0000256" key="8">
    <source>
        <dbReference type="ARBA" id="ARBA00023214"/>
    </source>
</evidence>
<dbReference type="RefSeq" id="WP_313273564.1">
    <property type="nucleotide sequence ID" value="NZ_JASXSX010000001.1"/>
</dbReference>
<feature type="transmembrane region" description="Helical" evidence="12">
    <location>
        <begin position="317"/>
        <end position="335"/>
    </location>
</feature>
<feature type="transmembrane region" description="Helical" evidence="12">
    <location>
        <begin position="284"/>
        <end position="305"/>
    </location>
</feature>
<dbReference type="PANTHER" id="PTHR43427">
    <property type="entry name" value="CHLORIDE CHANNEL PROTEIN CLC-E"/>
    <property type="match status" value="1"/>
</dbReference>
<dbReference type="Pfam" id="PF00571">
    <property type="entry name" value="CBS"/>
    <property type="match status" value="1"/>
</dbReference>
<dbReference type="SMART" id="SM00116">
    <property type="entry name" value="CBS"/>
    <property type="match status" value="1"/>
</dbReference>
<dbReference type="Pfam" id="PF00654">
    <property type="entry name" value="Voltage_CLC"/>
    <property type="match status" value="1"/>
</dbReference>
<evidence type="ECO:0000256" key="2">
    <source>
        <dbReference type="ARBA" id="ARBA00022448"/>
    </source>
</evidence>
<organism evidence="14 15">
    <name type="scientific">Gleimia hominis</name>
    <dbReference type="NCBI Taxonomy" id="595468"/>
    <lineage>
        <taxon>Bacteria</taxon>
        <taxon>Bacillati</taxon>
        <taxon>Actinomycetota</taxon>
        <taxon>Actinomycetes</taxon>
        <taxon>Actinomycetales</taxon>
        <taxon>Actinomycetaceae</taxon>
        <taxon>Gleimia</taxon>
    </lineage>
</organism>
<keyword evidence="10" id="KW-0129">CBS domain</keyword>
<feature type="transmembrane region" description="Helical" evidence="12">
    <location>
        <begin position="67"/>
        <end position="88"/>
    </location>
</feature>
<keyword evidence="8" id="KW-0868">Chloride</keyword>
<dbReference type="Gene3D" id="1.10.3080.10">
    <property type="entry name" value="Clc chloride channel"/>
    <property type="match status" value="1"/>
</dbReference>
<dbReference type="InterPro" id="IPR000644">
    <property type="entry name" value="CBS_dom"/>
</dbReference>
<evidence type="ECO:0000256" key="5">
    <source>
        <dbReference type="ARBA" id="ARBA00023065"/>
    </source>
</evidence>
<keyword evidence="6 12" id="KW-0472">Membrane</keyword>
<reference evidence="14 15" key="1">
    <citation type="submission" date="2023-06" db="EMBL/GenBank/DDBJ databases">
        <title>Draft genome sequence of Gleimia hominis type strain CCUG 57540T.</title>
        <authorList>
            <person name="Salva-Serra F."/>
            <person name="Cardew S."/>
            <person name="Jensie Markopoulos S."/>
            <person name="Ohlen M."/>
            <person name="Inganas E."/>
            <person name="Svensson-Stadler L."/>
            <person name="Moore E.R.B."/>
        </authorList>
    </citation>
    <scope>NUCLEOTIDE SEQUENCE [LARGE SCALE GENOMIC DNA]</scope>
    <source>
        <strain evidence="14 15">CCUG 57540</strain>
    </source>
</reference>
<feature type="transmembrane region" description="Helical" evidence="12">
    <location>
        <begin position="378"/>
        <end position="402"/>
    </location>
</feature>
<evidence type="ECO:0000256" key="12">
    <source>
        <dbReference type="SAM" id="Phobius"/>
    </source>
</evidence>
<keyword evidence="9" id="KW-0407">Ion channel</keyword>
<feature type="domain" description="CBS" evidence="13">
    <location>
        <begin position="463"/>
        <end position="520"/>
    </location>
</feature>
<keyword evidence="7" id="KW-0869">Chloride channel</keyword>
<evidence type="ECO:0000313" key="15">
    <source>
        <dbReference type="Proteomes" id="UP001247542"/>
    </source>
</evidence>
<dbReference type="PROSITE" id="PS51371">
    <property type="entry name" value="CBS"/>
    <property type="match status" value="1"/>
</dbReference>
<evidence type="ECO:0000259" key="13">
    <source>
        <dbReference type="PROSITE" id="PS51371"/>
    </source>
</evidence>
<proteinExistence type="predicted"/>
<feature type="region of interest" description="Disordered" evidence="11">
    <location>
        <begin position="609"/>
        <end position="640"/>
    </location>
</feature>
<feature type="compositionally biased region" description="Basic residues" evidence="11">
    <location>
        <begin position="622"/>
        <end position="632"/>
    </location>
</feature>
<keyword evidence="4 12" id="KW-1133">Transmembrane helix</keyword>
<feature type="transmembrane region" description="Helical" evidence="12">
    <location>
        <begin position="347"/>
        <end position="366"/>
    </location>
</feature>
<dbReference type="InterPro" id="IPR046342">
    <property type="entry name" value="CBS_dom_sf"/>
</dbReference>
<dbReference type="CDD" id="cd02205">
    <property type="entry name" value="CBS_pair_SF"/>
    <property type="match status" value="1"/>
</dbReference>
<evidence type="ECO:0000256" key="10">
    <source>
        <dbReference type="PROSITE-ProRule" id="PRU00703"/>
    </source>
</evidence>
<gene>
    <name evidence="14" type="ORF">QS713_06610</name>
</gene>
<sequence>MKASARAVRGLVAGHRSAFALATAFVGLVVGLAAVAFNLSIEGWSFLMTGAFDYTVHPWAPHAQLHIGRWFLIFVPVISALIYGPMIAKWAPTAKGHGIPEVMLAVRRRGGRIPGTVAIVKILSSALTIGGGGSAGREGPIVQVGASLGSRIGRLAQLPTNRIIILTACGSAAGIAATFHAPLAGAIFALEVILVQFTAETFGYVVISAVVASIVARSVYGTVPLIDLSTTLDLGSQINLVLVAVVGLVAGLVGMSFSKILYAVEDGLDWVWAHITRYVPLPDWSRAAVFALPLGVGLVFFPYMYGSGYPVQLSGLMGQYSIWFLLVLALARILFTAHTIGMGGSGGVFAPTLFIGAMVGTAFGQVVSPYTDTSPAMFGVIGMGAAFAGAARAPLTAVLIIVEMTSQFSLILPMMLAVVIATGASRFFTRATIYTEKLRRRGDILDDPASHTLLGVQPAAKIMTAPPAVLKCNDTITRAVSLMREEHVQALPVTDGEGRFVGVVTALDATSWRQSGHSPEARVDALELHPSSVPTTALPSAILQAITQSGVSAVAVISEAGHALEVDDSTGQVQPVATGEPDHPEGHLVGWIGGRDLVDRLYREQRRAVAARNEPSSWGSRWRSRRLARQRQRQRDNGLQ</sequence>
<evidence type="ECO:0000256" key="7">
    <source>
        <dbReference type="ARBA" id="ARBA00023173"/>
    </source>
</evidence>
<evidence type="ECO:0000256" key="11">
    <source>
        <dbReference type="SAM" id="MobiDB-lite"/>
    </source>
</evidence>
<name>A0ABU3IBH1_9ACTO</name>
<dbReference type="InterPro" id="IPR001807">
    <property type="entry name" value="ClC"/>
</dbReference>
<dbReference type="Proteomes" id="UP001247542">
    <property type="component" value="Unassembled WGS sequence"/>
</dbReference>
<keyword evidence="5" id="KW-0406">Ion transport</keyword>
<evidence type="ECO:0000256" key="4">
    <source>
        <dbReference type="ARBA" id="ARBA00022989"/>
    </source>
</evidence>
<accession>A0ABU3IBH1</accession>
<dbReference type="Gene3D" id="3.10.580.10">
    <property type="entry name" value="CBS-domain"/>
    <property type="match status" value="1"/>
</dbReference>
<feature type="transmembrane region" description="Helical" evidence="12">
    <location>
        <begin position="202"/>
        <end position="226"/>
    </location>
</feature>
<dbReference type="InterPro" id="IPR014743">
    <property type="entry name" value="Cl-channel_core"/>
</dbReference>
<dbReference type="CDD" id="cd00400">
    <property type="entry name" value="Voltage_gated_ClC"/>
    <property type="match status" value="1"/>
</dbReference>
<keyword evidence="15" id="KW-1185">Reference proteome</keyword>
<dbReference type="PRINTS" id="PR00762">
    <property type="entry name" value="CLCHANNEL"/>
</dbReference>
<keyword evidence="3 12" id="KW-0812">Transmembrane</keyword>
<feature type="transmembrane region" description="Helical" evidence="12">
    <location>
        <begin position="238"/>
        <end position="264"/>
    </location>
</feature>
<keyword evidence="2" id="KW-0813">Transport</keyword>
<dbReference type="EMBL" id="JASXSX010000001">
    <property type="protein sequence ID" value="MDT3767729.1"/>
    <property type="molecule type" value="Genomic_DNA"/>
</dbReference>
<evidence type="ECO:0000256" key="3">
    <source>
        <dbReference type="ARBA" id="ARBA00022692"/>
    </source>
</evidence>
<protein>
    <submittedName>
        <fullName evidence="14">Chloride channel protein</fullName>
    </submittedName>
</protein>
<comment type="caution">
    <text evidence="14">The sequence shown here is derived from an EMBL/GenBank/DDBJ whole genome shotgun (WGS) entry which is preliminary data.</text>
</comment>
<dbReference type="SUPFAM" id="SSF81340">
    <property type="entry name" value="Clc chloride channel"/>
    <property type="match status" value="1"/>
</dbReference>
<evidence type="ECO:0000256" key="1">
    <source>
        <dbReference type="ARBA" id="ARBA00004141"/>
    </source>
</evidence>